<keyword evidence="2" id="KW-1185">Reference proteome</keyword>
<organism evidence="1 2">
    <name type="scientific">Dichomitus squalens</name>
    <dbReference type="NCBI Taxonomy" id="114155"/>
    <lineage>
        <taxon>Eukaryota</taxon>
        <taxon>Fungi</taxon>
        <taxon>Dikarya</taxon>
        <taxon>Basidiomycota</taxon>
        <taxon>Agaricomycotina</taxon>
        <taxon>Agaricomycetes</taxon>
        <taxon>Polyporales</taxon>
        <taxon>Polyporaceae</taxon>
        <taxon>Dichomitus</taxon>
    </lineage>
</organism>
<accession>A0A4Q9Q7R1</accession>
<proteinExistence type="predicted"/>
<sequence>MQRQFPRISTVQKGITAVLLSIREASMSEQFSICPEHLPWRCRRHNVDIPMDRSSRFSCALDPASFLRSMLLGPAPELTPAPLQARGLAITYNVQPQLFPLSPRGNCLPVLADSPAYVKIRVYQRTTWDAPHRGASFVRVRKFVAYVIQFMTI</sequence>
<dbReference type="AlphaFoldDB" id="A0A4Q9Q7R1"/>
<gene>
    <name evidence="1" type="ORF">BD310DRAFT_581674</name>
</gene>
<dbReference type="EMBL" id="ML145089">
    <property type="protein sequence ID" value="TBU63469.1"/>
    <property type="molecule type" value="Genomic_DNA"/>
</dbReference>
<dbReference type="Proteomes" id="UP000292082">
    <property type="component" value="Unassembled WGS sequence"/>
</dbReference>
<evidence type="ECO:0000313" key="1">
    <source>
        <dbReference type="EMBL" id="TBU63469.1"/>
    </source>
</evidence>
<reference evidence="1 2" key="1">
    <citation type="submission" date="2019-01" db="EMBL/GenBank/DDBJ databases">
        <title>Draft genome sequences of three monokaryotic isolates of the white-rot basidiomycete fungus Dichomitus squalens.</title>
        <authorList>
            <consortium name="DOE Joint Genome Institute"/>
            <person name="Lopez S.C."/>
            <person name="Andreopoulos B."/>
            <person name="Pangilinan J."/>
            <person name="Lipzen A."/>
            <person name="Riley R."/>
            <person name="Ahrendt S."/>
            <person name="Ng V."/>
            <person name="Barry K."/>
            <person name="Daum C."/>
            <person name="Grigoriev I.V."/>
            <person name="Hilden K.S."/>
            <person name="Makela M.R."/>
            <person name="de Vries R.P."/>
        </authorList>
    </citation>
    <scope>NUCLEOTIDE SEQUENCE [LARGE SCALE GENOMIC DNA]</scope>
    <source>
        <strain evidence="1 2">CBS 464.89</strain>
    </source>
</reference>
<name>A0A4Q9Q7R1_9APHY</name>
<evidence type="ECO:0000313" key="2">
    <source>
        <dbReference type="Proteomes" id="UP000292082"/>
    </source>
</evidence>
<protein>
    <submittedName>
        <fullName evidence="1">Uncharacterized protein</fullName>
    </submittedName>
</protein>